<reference evidence="1 2" key="1">
    <citation type="journal article" date="2014" name="Int. J. Syst. Evol. Microbiol.">
        <title>Nitrososphaera viennensis gen. nov., sp. nov., an aerobic and mesophilic, ammonia-oxidizing archaeon from soil and a member of the archaeal phylum Thaumarchaeota.</title>
        <authorList>
            <person name="Stieglmeier M."/>
            <person name="Klingl A."/>
            <person name="Alves R.J."/>
            <person name="Rittmann S.K."/>
            <person name="Melcher M."/>
            <person name="Leisch N."/>
            <person name="Schleper C."/>
        </authorList>
    </citation>
    <scope>NUCLEOTIDE SEQUENCE [LARGE SCALE GENOMIC DNA]</scope>
    <source>
        <strain evidence="1">EN76</strain>
    </source>
</reference>
<protein>
    <submittedName>
        <fullName evidence="1">Uncharacterized protein</fullName>
    </submittedName>
</protein>
<dbReference type="EMBL" id="CP007536">
    <property type="protein sequence ID" value="AIC16216.1"/>
    <property type="molecule type" value="Genomic_DNA"/>
</dbReference>
<evidence type="ECO:0000313" key="2">
    <source>
        <dbReference type="Proteomes" id="UP000027093"/>
    </source>
</evidence>
<evidence type="ECO:0000313" key="1">
    <source>
        <dbReference type="EMBL" id="AIC16216.1"/>
    </source>
</evidence>
<dbReference type="STRING" id="926571.NVIE_019570"/>
<dbReference type="KEGG" id="nvn:NVIE_019570"/>
<dbReference type="Proteomes" id="UP000027093">
    <property type="component" value="Chromosome"/>
</dbReference>
<name>A0A060HRQ7_9ARCH</name>
<dbReference type="AlphaFoldDB" id="A0A060HRQ7"/>
<gene>
    <name evidence="1" type="ORF">NVIE_019570</name>
</gene>
<organism evidence="1 2">
    <name type="scientific">Nitrososphaera viennensis EN76</name>
    <dbReference type="NCBI Taxonomy" id="926571"/>
    <lineage>
        <taxon>Archaea</taxon>
        <taxon>Nitrososphaerota</taxon>
        <taxon>Nitrososphaeria</taxon>
        <taxon>Nitrososphaerales</taxon>
        <taxon>Nitrososphaeraceae</taxon>
        <taxon>Nitrososphaera</taxon>
    </lineage>
</organism>
<dbReference type="HOGENOM" id="CLU_2968582_0_0_2"/>
<sequence>MPMLMLKCKTCGEVFPGIYVPEGSTDNFKSTATSSDTSHICSRGHKNEYIKEDYMDWS</sequence>
<keyword evidence="2" id="KW-1185">Reference proteome</keyword>
<proteinExistence type="predicted"/>
<accession>A0A060HRQ7</accession>